<keyword evidence="2" id="KW-1185">Reference proteome</keyword>
<dbReference type="RefSeq" id="WP_206844458.1">
    <property type="nucleotide sequence ID" value="NZ_CP065956.1"/>
</dbReference>
<dbReference type="EMBL" id="CP065956">
    <property type="protein sequence ID" value="QSR86118.1"/>
    <property type="molecule type" value="Genomic_DNA"/>
</dbReference>
<protein>
    <submittedName>
        <fullName evidence="1">Uncharacterized protein</fullName>
    </submittedName>
</protein>
<organism evidence="1 2">
    <name type="scientific">Candidatus Methylacidiphilum infernorum</name>
    <dbReference type="NCBI Taxonomy" id="511746"/>
    <lineage>
        <taxon>Bacteria</taxon>
        <taxon>Pseudomonadati</taxon>
        <taxon>Verrucomicrobiota</taxon>
        <taxon>Methylacidiphilae</taxon>
        <taxon>Methylacidiphilales</taxon>
        <taxon>Methylacidiphilaceae</taxon>
        <taxon>Methylacidiphilum (ex Ratnadevi et al. 2023)</taxon>
    </lineage>
</organism>
<dbReference type="Proteomes" id="UP000663088">
    <property type="component" value="Chromosome"/>
</dbReference>
<proteinExistence type="predicted"/>
<evidence type="ECO:0000313" key="1">
    <source>
        <dbReference type="EMBL" id="QSR86118.1"/>
    </source>
</evidence>
<reference evidence="1 2" key="1">
    <citation type="submission" date="2020-12" db="EMBL/GenBank/DDBJ databases">
        <authorList>
            <person name="Awala S.I."/>
            <person name="Gwak J.-H."/>
            <person name="Kim S.-J."/>
            <person name="Rhee S.-K."/>
        </authorList>
    </citation>
    <scope>NUCLEOTIDE SEQUENCE [LARGE SCALE GENOMIC DNA]</scope>
    <source>
        <strain evidence="1 2">IT5</strain>
    </source>
</reference>
<gene>
    <name evidence="1" type="ORF">EM20IM_06295</name>
</gene>
<sequence>MGGLLGYLGSAGECGSMGKNLEQQKSCPRVLSSSRFLVRLDVKMVLSPGVN</sequence>
<accession>A0ABX7PTX8</accession>
<evidence type="ECO:0000313" key="2">
    <source>
        <dbReference type="Proteomes" id="UP000663088"/>
    </source>
</evidence>
<name>A0ABX7PTX8_9BACT</name>